<evidence type="ECO:0000256" key="1">
    <source>
        <dbReference type="ARBA" id="ARBA00018719"/>
    </source>
</evidence>
<protein>
    <recommendedName>
        <fullName evidence="1">Thioredoxin reductase</fullName>
    </recommendedName>
</protein>
<evidence type="ECO:0000256" key="2">
    <source>
        <dbReference type="ARBA" id="ARBA00022630"/>
    </source>
</evidence>
<proteinExistence type="predicted"/>
<evidence type="ECO:0000313" key="5">
    <source>
        <dbReference type="EMBL" id="MTH62043.1"/>
    </source>
</evidence>
<dbReference type="SUPFAM" id="SSF51905">
    <property type="entry name" value="FAD/NAD(P)-binding domain"/>
    <property type="match status" value="1"/>
</dbReference>
<keyword evidence="3" id="KW-0560">Oxidoreductase</keyword>
<reference evidence="5 6" key="1">
    <citation type="submission" date="2019-11" db="EMBL/GenBank/DDBJ databases">
        <authorList>
            <person name="Dong K."/>
        </authorList>
    </citation>
    <scope>NUCLEOTIDE SEQUENCE [LARGE SCALE GENOMIC DNA]</scope>
    <source>
        <strain evidence="5 6">NBRC 112902</strain>
    </source>
</reference>
<feature type="domain" description="FAD/NAD(P)-binding" evidence="4">
    <location>
        <begin position="63"/>
        <end position="341"/>
    </location>
</feature>
<dbReference type="PANTHER" id="PTHR48105">
    <property type="entry name" value="THIOREDOXIN REDUCTASE 1-RELATED-RELATED"/>
    <property type="match status" value="1"/>
</dbReference>
<dbReference type="InterPro" id="IPR050097">
    <property type="entry name" value="Ferredoxin-NADP_redctase_2"/>
</dbReference>
<dbReference type="InterPro" id="IPR023753">
    <property type="entry name" value="FAD/NAD-binding_dom"/>
</dbReference>
<name>A0A844HNW3_9RHOB</name>
<dbReference type="EMBL" id="WMIG01000024">
    <property type="protein sequence ID" value="MTH62043.1"/>
    <property type="molecule type" value="Genomic_DNA"/>
</dbReference>
<comment type="caution">
    <text evidence="5">The sequence shown here is derived from an EMBL/GenBank/DDBJ whole genome shotgun (WGS) entry which is preliminary data.</text>
</comment>
<dbReference type="OrthoDB" id="9786503at2"/>
<dbReference type="Proteomes" id="UP000449846">
    <property type="component" value="Unassembled WGS sequence"/>
</dbReference>
<gene>
    <name evidence="5" type="ORF">GL300_22860</name>
</gene>
<dbReference type="PRINTS" id="PR00368">
    <property type="entry name" value="FADPNR"/>
</dbReference>
<evidence type="ECO:0000256" key="3">
    <source>
        <dbReference type="ARBA" id="ARBA00023002"/>
    </source>
</evidence>
<keyword evidence="2" id="KW-0285">Flavoprotein</keyword>
<evidence type="ECO:0000313" key="6">
    <source>
        <dbReference type="Proteomes" id="UP000449846"/>
    </source>
</evidence>
<sequence length="363" mass="38963">MPSQDAARGRGYKPRQLLGETEAKATAFCNAARGCSILLACAQRQGAVELSRQTDGKSGDVEDCAIIGCGPAGLMAAIYLARFLRSVSIFDGGKSRASWIPRSHNHAGYPDGIAGQELLARMRQQAEQFGAKVIEQRITSIARKRDDFLLTSERGERKFRTVLMATGVINRRPPINDAVHQSAMDAGFLRYCPVCDAYEVKTQKIALLGAEGAGLAEALFLRRYSDCVTLLTLKESELQPVHQDALAKAGIEVVTSPVAAFDFSSGAAVTLMNGKTLRFDTLYPALGTDPNNDLALSLGLVVSGDRCLVADSHQRLGIKGLYAAGDILSSLDQISVAMGQAAIAATTMHNDMRDEDGETWKPV</sequence>
<dbReference type="AlphaFoldDB" id="A0A844HNW3"/>
<dbReference type="InterPro" id="IPR036188">
    <property type="entry name" value="FAD/NAD-bd_sf"/>
</dbReference>
<dbReference type="Pfam" id="PF07992">
    <property type="entry name" value="Pyr_redox_2"/>
    <property type="match status" value="1"/>
</dbReference>
<organism evidence="5 6">
    <name type="scientific">Paracoccus litorisediminis</name>
    <dbReference type="NCBI Taxonomy" id="2006130"/>
    <lineage>
        <taxon>Bacteria</taxon>
        <taxon>Pseudomonadati</taxon>
        <taxon>Pseudomonadota</taxon>
        <taxon>Alphaproteobacteria</taxon>
        <taxon>Rhodobacterales</taxon>
        <taxon>Paracoccaceae</taxon>
        <taxon>Paracoccus</taxon>
    </lineage>
</organism>
<keyword evidence="6" id="KW-1185">Reference proteome</keyword>
<accession>A0A844HNW3</accession>
<dbReference type="GO" id="GO:0016491">
    <property type="term" value="F:oxidoreductase activity"/>
    <property type="evidence" value="ECO:0007669"/>
    <property type="project" value="UniProtKB-KW"/>
</dbReference>
<dbReference type="PRINTS" id="PR00469">
    <property type="entry name" value="PNDRDTASEII"/>
</dbReference>
<dbReference type="Gene3D" id="3.50.50.60">
    <property type="entry name" value="FAD/NAD(P)-binding domain"/>
    <property type="match status" value="2"/>
</dbReference>
<evidence type="ECO:0000259" key="4">
    <source>
        <dbReference type="Pfam" id="PF07992"/>
    </source>
</evidence>